<reference evidence="1" key="1">
    <citation type="submission" date="2021-03" db="EMBL/GenBank/DDBJ databases">
        <authorList>
            <person name="Bekaert M."/>
        </authorList>
    </citation>
    <scope>NUCLEOTIDE SEQUENCE</scope>
</reference>
<gene>
    <name evidence="1" type="ORF">MEDL_64866</name>
</gene>
<evidence type="ECO:0000313" key="2">
    <source>
        <dbReference type="Proteomes" id="UP000683360"/>
    </source>
</evidence>
<organism evidence="1 2">
    <name type="scientific">Mytilus edulis</name>
    <name type="common">Blue mussel</name>
    <dbReference type="NCBI Taxonomy" id="6550"/>
    <lineage>
        <taxon>Eukaryota</taxon>
        <taxon>Metazoa</taxon>
        <taxon>Spiralia</taxon>
        <taxon>Lophotrochozoa</taxon>
        <taxon>Mollusca</taxon>
        <taxon>Bivalvia</taxon>
        <taxon>Autobranchia</taxon>
        <taxon>Pteriomorphia</taxon>
        <taxon>Mytilida</taxon>
        <taxon>Mytiloidea</taxon>
        <taxon>Mytilidae</taxon>
        <taxon>Mytilinae</taxon>
        <taxon>Mytilus</taxon>
    </lineage>
</organism>
<name>A0A8S3VE25_MYTED</name>
<keyword evidence="2" id="KW-1185">Reference proteome</keyword>
<dbReference type="Proteomes" id="UP000683360">
    <property type="component" value="Unassembled WGS sequence"/>
</dbReference>
<proteinExistence type="predicted"/>
<dbReference type="EMBL" id="CAJPWZ010003149">
    <property type="protein sequence ID" value="CAG2253324.1"/>
    <property type="molecule type" value="Genomic_DNA"/>
</dbReference>
<protein>
    <submittedName>
        <fullName evidence="1">Uncharacterized protein</fullName>
    </submittedName>
</protein>
<dbReference type="AlphaFoldDB" id="A0A8S3VE25"/>
<accession>A0A8S3VE25</accession>
<comment type="caution">
    <text evidence="1">The sequence shown here is derived from an EMBL/GenBank/DDBJ whole genome shotgun (WGS) entry which is preliminary data.</text>
</comment>
<evidence type="ECO:0000313" key="1">
    <source>
        <dbReference type="EMBL" id="CAG2253324.1"/>
    </source>
</evidence>
<dbReference type="OrthoDB" id="5987794at2759"/>
<sequence length="183" mass="21198">MVTIQSFCLREHAGLFNIINRDPLEIFGTVVHGTPEVEIVSTTEEEADMSITYEHSSGPVTKRIIYKSAADKSLELGWALKEERKNKRFNVNQKEYLTEKFNKGLKTGRKEDPFLVSEEMLTERKEDGNRRFSYDEILSVQQITSFFSRMSRKNKSFDDSVDASREETITTIRKSLCKQECTH</sequence>